<dbReference type="Proteomes" id="UP001271640">
    <property type="component" value="Unassembled WGS sequence"/>
</dbReference>
<keyword evidence="1" id="KW-0812">Transmembrane</keyword>
<keyword evidence="3" id="KW-1185">Reference proteome</keyword>
<name>A0ABU4SN06_9GAMM</name>
<accession>A0ABU4SN06</accession>
<feature type="transmembrane region" description="Helical" evidence="1">
    <location>
        <begin position="12"/>
        <end position="32"/>
    </location>
</feature>
<proteinExistence type="predicted"/>
<evidence type="ECO:0000256" key="1">
    <source>
        <dbReference type="SAM" id="Phobius"/>
    </source>
</evidence>
<reference evidence="3" key="1">
    <citation type="journal article" date="2024" name="Toxins">
        <title>Genome Sequence Analysis of Native Xenorhabdus Strains Isolated from Entomopathogenic Nematodes in Argentina.</title>
        <authorList>
            <person name="Palma L."/>
            <person name="Frizzo L."/>
            <person name="Kaiser S."/>
            <person name="Berry C."/>
            <person name="Caballero P."/>
            <person name="Bode H.B."/>
            <person name="Del Valle E.E."/>
        </authorList>
    </citation>
    <scope>NUCLEOTIDE SEQUENCE [LARGE SCALE GENOMIC DNA]</scope>
    <source>
        <strain evidence="3">Reich</strain>
    </source>
</reference>
<feature type="transmembrane region" description="Helical" evidence="1">
    <location>
        <begin position="175"/>
        <end position="195"/>
    </location>
</feature>
<dbReference type="EMBL" id="VCDP01000049">
    <property type="protein sequence ID" value="MDX8000038.1"/>
    <property type="molecule type" value="Genomic_DNA"/>
</dbReference>
<feature type="transmembrane region" description="Helical" evidence="1">
    <location>
        <begin position="38"/>
        <end position="55"/>
    </location>
</feature>
<feature type="transmembrane region" description="Helical" evidence="1">
    <location>
        <begin position="62"/>
        <end position="80"/>
    </location>
</feature>
<protein>
    <submittedName>
        <fullName evidence="2">Uncharacterized protein</fullName>
    </submittedName>
</protein>
<comment type="caution">
    <text evidence="2">The sequence shown here is derived from an EMBL/GenBank/DDBJ whole genome shotgun (WGS) entry which is preliminary data.</text>
</comment>
<organism evidence="2 3">
    <name type="scientific">Xenorhabdus littoralis</name>
    <dbReference type="NCBI Taxonomy" id="2582835"/>
    <lineage>
        <taxon>Bacteria</taxon>
        <taxon>Pseudomonadati</taxon>
        <taxon>Pseudomonadota</taxon>
        <taxon>Gammaproteobacteria</taxon>
        <taxon>Enterobacterales</taxon>
        <taxon>Morganellaceae</taxon>
        <taxon>Xenorhabdus</taxon>
    </lineage>
</organism>
<keyword evidence="1" id="KW-0472">Membrane</keyword>
<gene>
    <name evidence="2" type="ORF">FE394_12695</name>
</gene>
<dbReference type="RefSeq" id="WP_319926747.1">
    <property type="nucleotide sequence ID" value="NZ_VCDP01000049.1"/>
</dbReference>
<sequence>MSEQRPMSIWRYLVSRDAVMTIVIPIALYNIAFRFGGVGAALLLTSLYSIILKFISKTQGVWVVIVLLLVSGISHYLYIHGHTLFDIKNEEIFRSVSGAASVVAVFGFYSLLGRPAVQRMAEQAMPRLKTISIYGTPLYTNVWHEVSITWILVYLFKAAGLYVISDKHSFPIDDIIFFCGSPLTLLMVLFSFYWPRYRWRSNRKKML</sequence>
<evidence type="ECO:0000313" key="3">
    <source>
        <dbReference type="Proteomes" id="UP001271640"/>
    </source>
</evidence>
<evidence type="ECO:0000313" key="2">
    <source>
        <dbReference type="EMBL" id="MDX8000038.1"/>
    </source>
</evidence>
<feature type="transmembrane region" description="Helical" evidence="1">
    <location>
        <begin position="92"/>
        <end position="112"/>
    </location>
</feature>
<keyword evidence="1" id="KW-1133">Transmembrane helix</keyword>